<dbReference type="RefSeq" id="WP_143153222.1">
    <property type="nucleotide sequence ID" value="NZ_FQUX01000007.1"/>
</dbReference>
<dbReference type="OrthoDB" id="1433859at2"/>
<dbReference type="AlphaFoldDB" id="A0A1M5EG07"/>
<proteinExistence type="predicted"/>
<dbReference type="EMBL" id="FQUX01000007">
    <property type="protein sequence ID" value="SHF77992.1"/>
    <property type="molecule type" value="Genomic_DNA"/>
</dbReference>
<evidence type="ECO:0000313" key="1">
    <source>
        <dbReference type="EMBL" id="SHF77992.1"/>
    </source>
</evidence>
<dbReference type="Proteomes" id="UP000184406">
    <property type="component" value="Unassembled WGS sequence"/>
</dbReference>
<sequence length="292" mass="33058">MKCFVLTLFIGLSAMLYGQTSGDCKDLLLDYSNFVETDSTIWQLDLKDASGTATLLFYGAFHSKDESHPQFEEIEYKWNADKFDIALFEGPNRGILSTKEETIAKLGESGYVRFLANEKNIPVATLEPSPMSEIEYLSTLFPIDQIKLFFLLREAQRVRETLGMDKDQIIDHMQKLLVKANAISPLEGTITTLADLEEAYTHYWGNDREWWQAPKEWFTPSGNSSETGGIFTNEINKHSSSFRNLHMVELIAGFLKEDKKIFAVVGRNHLPMQAAALVCEWEKLIGISHGGN</sequence>
<evidence type="ECO:0000313" key="2">
    <source>
        <dbReference type="Proteomes" id="UP000184406"/>
    </source>
</evidence>
<accession>A0A1M5EG07</accession>
<protein>
    <submittedName>
        <fullName evidence="1">Uncharacterized protein</fullName>
    </submittedName>
</protein>
<gene>
    <name evidence="1" type="ORF">SAMN03080594_107113</name>
</gene>
<keyword evidence="2" id="KW-1185">Reference proteome</keyword>
<reference evidence="2" key="1">
    <citation type="submission" date="2016-11" db="EMBL/GenBank/DDBJ databases">
        <authorList>
            <person name="Varghese N."/>
            <person name="Submissions S."/>
        </authorList>
    </citation>
    <scope>NUCLEOTIDE SEQUENCE [LARGE SCALE GENOMIC DNA]</scope>
    <source>
        <strain evidence="2">DSM 17539</strain>
    </source>
</reference>
<organism evidence="1 2">
    <name type="scientific">Arenibacter palladensis</name>
    <dbReference type="NCBI Taxonomy" id="237373"/>
    <lineage>
        <taxon>Bacteria</taxon>
        <taxon>Pseudomonadati</taxon>
        <taxon>Bacteroidota</taxon>
        <taxon>Flavobacteriia</taxon>
        <taxon>Flavobacteriales</taxon>
        <taxon>Flavobacteriaceae</taxon>
        <taxon>Arenibacter</taxon>
    </lineage>
</organism>
<name>A0A1M5EG07_9FLAO</name>